<comment type="caution">
    <text evidence="1">The sequence shown here is derived from an EMBL/GenBank/DDBJ whole genome shotgun (WGS) entry which is preliminary data.</text>
</comment>
<dbReference type="RefSeq" id="WP_281374562.1">
    <property type="nucleotide sequence ID" value="NZ_JACHWR010000001.1"/>
</dbReference>
<reference evidence="1 2" key="1">
    <citation type="submission" date="2020-08" db="EMBL/GenBank/DDBJ databases">
        <title>Sequencing the genomes of 1000 actinobacteria strains.</title>
        <authorList>
            <person name="Klenk H.-P."/>
        </authorList>
    </citation>
    <scope>NUCLEOTIDE SEQUENCE [LARGE SCALE GENOMIC DNA]</scope>
    <source>
        <strain evidence="1 2">DSM 105498</strain>
    </source>
</reference>
<evidence type="ECO:0000313" key="1">
    <source>
        <dbReference type="EMBL" id="MBB3041160.1"/>
    </source>
</evidence>
<gene>
    <name evidence="1" type="ORF">FHU40_000961</name>
</gene>
<protein>
    <submittedName>
        <fullName evidence="1">Uncharacterized protein</fullName>
    </submittedName>
</protein>
<organism evidence="1 2">
    <name type="scientific">Nocardioides soli</name>
    <dbReference type="NCBI Taxonomy" id="1036020"/>
    <lineage>
        <taxon>Bacteria</taxon>
        <taxon>Bacillati</taxon>
        <taxon>Actinomycetota</taxon>
        <taxon>Actinomycetes</taxon>
        <taxon>Propionibacteriales</taxon>
        <taxon>Nocardioidaceae</taxon>
        <taxon>Nocardioides</taxon>
    </lineage>
</organism>
<dbReference type="Proteomes" id="UP000589626">
    <property type="component" value="Unassembled WGS sequence"/>
</dbReference>
<name>A0A7W4VT37_9ACTN</name>
<proteinExistence type="predicted"/>
<dbReference type="AlphaFoldDB" id="A0A7W4VT37"/>
<evidence type="ECO:0000313" key="2">
    <source>
        <dbReference type="Proteomes" id="UP000589626"/>
    </source>
</evidence>
<keyword evidence="2" id="KW-1185">Reference proteome</keyword>
<accession>A0A7W4VT37</accession>
<dbReference type="EMBL" id="JACHWR010000001">
    <property type="protein sequence ID" value="MBB3041160.1"/>
    <property type="molecule type" value="Genomic_DNA"/>
</dbReference>
<sequence length="41" mass="4268">MIPLTGRVQVSAGTHYVQFVSAGGFSNGDDFGSFYGVVTPT</sequence>